<feature type="domain" description="DUF6984" evidence="1">
    <location>
        <begin position="1"/>
        <end position="102"/>
    </location>
</feature>
<proteinExistence type="predicted"/>
<gene>
    <name evidence="2" type="ORF">RFH47_14755</name>
</gene>
<evidence type="ECO:0000259" key="1">
    <source>
        <dbReference type="Pfam" id="PF22480"/>
    </source>
</evidence>
<comment type="caution">
    <text evidence="2">The sequence shown here is derived from an EMBL/GenBank/DDBJ whole genome shotgun (WGS) entry which is preliminary data.</text>
</comment>
<dbReference type="AlphaFoldDB" id="A0AAW8JB32"/>
<dbReference type="Pfam" id="PF22480">
    <property type="entry name" value="DUF6984"/>
    <property type="match status" value="1"/>
</dbReference>
<name>A0AAW8JB32_9GAMM</name>
<dbReference type="EMBL" id="JAVIDL010000041">
    <property type="protein sequence ID" value="MDQ8936980.1"/>
    <property type="molecule type" value="Genomic_DNA"/>
</dbReference>
<dbReference type="RefSeq" id="WP_308975306.1">
    <property type="nucleotide sequence ID" value="NZ_JAVIDL010000041.1"/>
</dbReference>
<dbReference type="Proteomes" id="UP001243844">
    <property type="component" value="Unassembled WGS sequence"/>
</dbReference>
<evidence type="ECO:0000313" key="3">
    <source>
        <dbReference type="Proteomes" id="UP001243844"/>
    </source>
</evidence>
<reference evidence="2" key="1">
    <citation type="submission" date="2023-08" db="EMBL/GenBank/DDBJ databases">
        <title>Emergence of clinically-relevant ST2 carbapenem-resistant Acinetobacter baumannii strains in hospital sewages in Zhejiang, East of China.</title>
        <authorList>
            <person name="Kaichao C."/>
            <person name="Zhang R."/>
        </authorList>
    </citation>
    <scope>NUCLEOTIDE SEQUENCE</scope>
    <source>
        <strain evidence="2">M-RB-37</strain>
    </source>
</reference>
<sequence>MRKLFDSEINLLNKFFENIGDKSIILNNKSFLDIYVEELSDGEMGSIEFVFDEKKDRKFGNVLLEAVVNDIDERNIMLELSLDNHGILYQLDAFTEDFKPLKGHLGENDNIVEVTFRRSLK</sequence>
<accession>A0AAW8JB32</accession>
<dbReference type="InterPro" id="IPR054253">
    <property type="entry name" value="DUF6984"/>
</dbReference>
<evidence type="ECO:0000313" key="2">
    <source>
        <dbReference type="EMBL" id="MDQ8936980.1"/>
    </source>
</evidence>
<protein>
    <recommendedName>
        <fullName evidence="1">DUF6984 domain-containing protein</fullName>
    </recommendedName>
</protein>
<organism evidence="2 3">
    <name type="scientific">Acinetobacter rudis</name>
    <dbReference type="NCBI Taxonomy" id="632955"/>
    <lineage>
        <taxon>Bacteria</taxon>
        <taxon>Pseudomonadati</taxon>
        <taxon>Pseudomonadota</taxon>
        <taxon>Gammaproteobacteria</taxon>
        <taxon>Moraxellales</taxon>
        <taxon>Moraxellaceae</taxon>
        <taxon>Acinetobacter</taxon>
    </lineage>
</organism>